<name>A0A1N6JV73_9BURK</name>
<accession>A0A1N6JV73</accession>
<dbReference type="OrthoDB" id="9132841at2"/>
<evidence type="ECO:0000313" key="4">
    <source>
        <dbReference type="Proteomes" id="UP000184693"/>
    </source>
</evidence>
<dbReference type="EMBL" id="FSRM01000002">
    <property type="protein sequence ID" value="SIO47936.1"/>
    <property type="molecule type" value="Genomic_DNA"/>
</dbReference>
<proteinExistence type="predicted"/>
<feature type="compositionally biased region" description="Pro residues" evidence="1">
    <location>
        <begin position="154"/>
        <end position="164"/>
    </location>
</feature>
<protein>
    <submittedName>
        <fullName evidence="3">Uncharacterized protein</fullName>
    </submittedName>
</protein>
<feature type="chain" id="PRO_5013020632" evidence="2">
    <location>
        <begin position="22"/>
        <end position="184"/>
    </location>
</feature>
<dbReference type="RefSeq" id="WP_074267105.1">
    <property type="nucleotide sequence ID" value="NZ_FSRM01000002.1"/>
</dbReference>
<evidence type="ECO:0000256" key="2">
    <source>
        <dbReference type="SAM" id="SignalP"/>
    </source>
</evidence>
<feature type="region of interest" description="Disordered" evidence="1">
    <location>
        <begin position="60"/>
        <end position="166"/>
    </location>
</feature>
<gene>
    <name evidence="3" type="ORF">SAMN05444168_5081</name>
</gene>
<feature type="compositionally biased region" description="Low complexity" evidence="1">
    <location>
        <begin position="88"/>
        <end position="117"/>
    </location>
</feature>
<evidence type="ECO:0000256" key="1">
    <source>
        <dbReference type="SAM" id="MobiDB-lite"/>
    </source>
</evidence>
<sequence>MKITLPIMGLTLLTLSGAASAWQPVVYPIRSQSPWQQNADAATCYGMASRQTNVNITRQAQSAMPPKLASGAPGIGGGGVVSQPPLPASGTSLASASATTTGASPATGMPATAMPASGAPATTAQASEPMPKTDKNGVPQLGGASDPQTAAEVKPPPMPPPEPPMTRYWRAYAGCMQGKGYAVQ</sequence>
<organism evidence="3 4">
    <name type="scientific">Paraburkholderia phenazinium</name>
    <dbReference type="NCBI Taxonomy" id="60549"/>
    <lineage>
        <taxon>Bacteria</taxon>
        <taxon>Pseudomonadati</taxon>
        <taxon>Pseudomonadota</taxon>
        <taxon>Betaproteobacteria</taxon>
        <taxon>Burkholderiales</taxon>
        <taxon>Burkholderiaceae</taxon>
        <taxon>Paraburkholderia</taxon>
    </lineage>
</organism>
<dbReference type="AlphaFoldDB" id="A0A1N6JV73"/>
<evidence type="ECO:0000313" key="3">
    <source>
        <dbReference type="EMBL" id="SIO47936.1"/>
    </source>
</evidence>
<dbReference type="Proteomes" id="UP000184693">
    <property type="component" value="Unassembled WGS sequence"/>
</dbReference>
<feature type="signal peptide" evidence="2">
    <location>
        <begin position="1"/>
        <end position="21"/>
    </location>
</feature>
<reference evidence="3 4" key="1">
    <citation type="submission" date="2016-11" db="EMBL/GenBank/DDBJ databases">
        <authorList>
            <person name="Jaros S."/>
            <person name="Januszkiewicz K."/>
            <person name="Wedrychowicz H."/>
        </authorList>
    </citation>
    <scope>NUCLEOTIDE SEQUENCE [LARGE SCALE GENOMIC DNA]</scope>
    <source>
        <strain evidence="3 4">GAS86</strain>
    </source>
</reference>
<keyword evidence="2" id="KW-0732">Signal</keyword>